<evidence type="ECO:0000313" key="3">
    <source>
        <dbReference type="Proteomes" id="UP000000493"/>
    </source>
</evidence>
<dbReference type="EMBL" id="CP002859">
    <property type="protein sequence ID" value="AEI50137.1"/>
    <property type="molecule type" value="Genomic_DNA"/>
</dbReference>
<reference evidence="2 3" key="2">
    <citation type="journal article" date="2012" name="Stand. Genomic Sci.">
        <title>Complete genome sequence of the aquatic bacterium Runella slithyformis type strain (LSU 4(T)).</title>
        <authorList>
            <person name="Copeland A."/>
            <person name="Zhang X."/>
            <person name="Misra M."/>
            <person name="Lapidus A."/>
            <person name="Nolan M."/>
            <person name="Lucas S."/>
            <person name="Deshpande S."/>
            <person name="Cheng J.F."/>
            <person name="Tapia R."/>
            <person name="Goodwin L.A."/>
            <person name="Pitluck S."/>
            <person name="Liolios K."/>
            <person name="Pagani I."/>
            <person name="Ivanova N."/>
            <person name="Mikhailova N."/>
            <person name="Pati A."/>
            <person name="Chen A."/>
            <person name="Palaniappan K."/>
            <person name="Land M."/>
            <person name="Hauser L."/>
            <person name="Pan C."/>
            <person name="Jeffries C.D."/>
            <person name="Detter J.C."/>
            <person name="Brambilla E.M."/>
            <person name="Rohde M."/>
            <person name="Djao O.D."/>
            <person name="Goker M."/>
            <person name="Sikorski J."/>
            <person name="Tindall B.J."/>
            <person name="Woyke T."/>
            <person name="Bristow J."/>
            <person name="Eisen J.A."/>
            <person name="Markowitz V."/>
            <person name="Hugenholtz P."/>
            <person name="Kyrpides N.C."/>
            <person name="Klenk H.P."/>
            <person name="Mavromatis K."/>
        </authorList>
    </citation>
    <scope>NUCLEOTIDE SEQUENCE [LARGE SCALE GENOMIC DNA]</scope>
    <source>
        <strain evidence="3">ATCC 29530 / DSM 19594 / LMG 11500 / NCIMB 11436 / LSU 4</strain>
    </source>
</reference>
<evidence type="ECO:0000313" key="2">
    <source>
        <dbReference type="EMBL" id="AEI50137.1"/>
    </source>
</evidence>
<feature type="transmembrane region" description="Helical" evidence="1">
    <location>
        <begin position="88"/>
        <end position="105"/>
    </location>
</feature>
<feature type="transmembrane region" description="Helical" evidence="1">
    <location>
        <begin position="64"/>
        <end position="82"/>
    </location>
</feature>
<sequence>MRKGSKIYSILYNKCPRCQQGAFFVYNNPFNLRKFDKMHPHCEVCGESFEREPGFYFGGMYGSYTLYTLLIASVFVSCVVVLKINIFYVLAFLIPILIISQPVFFRWGRLLWINIFVSYNPDAANGEKKITPKW</sequence>
<dbReference type="Proteomes" id="UP000000493">
    <property type="component" value="Chromosome"/>
</dbReference>
<organism evidence="2 3">
    <name type="scientific">Runella slithyformis (strain ATCC 29530 / DSM 19594 / LMG 11500 / NCIMB 11436 / LSU 4)</name>
    <dbReference type="NCBI Taxonomy" id="761193"/>
    <lineage>
        <taxon>Bacteria</taxon>
        <taxon>Pseudomonadati</taxon>
        <taxon>Bacteroidota</taxon>
        <taxon>Cytophagia</taxon>
        <taxon>Cytophagales</taxon>
        <taxon>Spirosomataceae</taxon>
        <taxon>Runella</taxon>
    </lineage>
</organism>
<name>A0A7U3ZMU9_RUNSL</name>
<dbReference type="InterPro" id="IPR009325">
    <property type="entry name" value="DUF983"/>
</dbReference>
<protein>
    <recommendedName>
        <fullName evidence="4">DUF983 domain-containing protein</fullName>
    </recommendedName>
</protein>
<keyword evidence="3" id="KW-1185">Reference proteome</keyword>
<dbReference type="KEGG" id="rsi:Runsl_3779"/>
<keyword evidence="1" id="KW-0812">Transmembrane</keyword>
<keyword evidence="1" id="KW-1133">Transmembrane helix</keyword>
<reference evidence="3" key="1">
    <citation type="submission" date="2011-06" db="EMBL/GenBank/DDBJ databases">
        <title>The complete genome of chromosome of Runella slithyformis DSM 19594.</title>
        <authorList>
            <consortium name="US DOE Joint Genome Institute (JGI-PGF)"/>
            <person name="Lucas S."/>
            <person name="Han J."/>
            <person name="Lapidus A."/>
            <person name="Bruce D."/>
            <person name="Goodwin L."/>
            <person name="Pitluck S."/>
            <person name="Peters L."/>
            <person name="Kyrpides N."/>
            <person name="Mavromatis K."/>
            <person name="Ivanova N."/>
            <person name="Ovchinnikova G."/>
            <person name="Zhang X."/>
            <person name="Misra M."/>
            <person name="Detter J.C."/>
            <person name="Tapia R."/>
            <person name="Han C."/>
            <person name="Land M."/>
            <person name="Hauser L."/>
            <person name="Markowitz V."/>
            <person name="Cheng J.-F."/>
            <person name="Hugenholtz P."/>
            <person name="Woyke T."/>
            <person name="Wu D."/>
            <person name="Tindall B."/>
            <person name="Faehrich R."/>
            <person name="Brambilla E."/>
            <person name="Klenk H.-P."/>
            <person name="Eisen J.A."/>
        </authorList>
    </citation>
    <scope>NUCLEOTIDE SEQUENCE [LARGE SCALE GENOMIC DNA]</scope>
    <source>
        <strain evidence="3">ATCC 29530 / DSM 19594 / LMG 11500 / NCIMB 11436 / LSU 4</strain>
    </source>
</reference>
<gene>
    <name evidence="2" type="ordered locus">Runsl_3779</name>
</gene>
<proteinExistence type="predicted"/>
<dbReference type="RefSeq" id="WP_013929440.1">
    <property type="nucleotide sequence ID" value="NC_015703.1"/>
</dbReference>
<dbReference type="Pfam" id="PF06170">
    <property type="entry name" value="DUF983"/>
    <property type="match status" value="1"/>
</dbReference>
<accession>A0A7U3ZMU9</accession>
<evidence type="ECO:0008006" key="4">
    <source>
        <dbReference type="Google" id="ProtNLM"/>
    </source>
</evidence>
<dbReference type="AlphaFoldDB" id="A0A7U3ZMU9"/>
<keyword evidence="1" id="KW-0472">Membrane</keyword>
<evidence type="ECO:0000256" key="1">
    <source>
        <dbReference type="SAM" id="Phobius"/>
    </source>
</evidence>